<dbReference type="Gene3D" id="3.60.10.10">
    <property type="entry name" value="Endonuclease/exonuclease/phosphatase"/>
    <property type="match status" value="1"/>
</dbReference>
<dbReference type="Gene3D" id="1.10.150.320">
    <property type="entry name" value="Photosystem II 12 kDa extrinsic protein"/>
    <property type="match status" value="2"/>
</dbReference>
<dbReference type="PANTHER" id="PTHR21180:SF32">
    <property type="entry name" value="ENDONUCLEASE_EXONUCLEASE_PHOSPHATASE FAMILY DOMAIN-CONTAINING PROTEIN 1"/>
    <property type="match status" value="1"/>
</dbReference>
<evidence type="ECO:0000313" key="4">
    <source>
        <dbReference type="Proteomes" id="UP000663824"/>
    </source>
</evidence>
<dbReference type="AlphaFoldDB" id="A0A816RWI3"/>
<gene>
    <name evidence="3" type="ORF">MBJ925_LOCUS17704</name>
</gene>
<dbReference type="InterPro" id="IPR018838">
    <property type="entry name" value="ZGRF1-like_N"/>
</dbReference>
<dbReference type="PANTHER" id="PTHR21180">
    <property type="entry name" value="ENDONUCLEASE/EXONUCLEASE/PHOSPHATASE FAMILY DOMAIN-CONTAINING PROTEIN 1"/>
    <property type="match status" value="1"/>
</dbReference>
<name>A0A816RWI3_9BILA</name>
<dbReference type="SUPFAM" id="SSF47781">
    <property type="entry name" value="RuvA domain 2-like"/>
    <property type="match status" value="2"/>
</dbReference>
<proteinExistence type="predicted"/>
<accession>A0A816RWI3</accession>
<dbReference type="GO" id="GO:0005886">
    <property type="term" value="C:plasma membrane"/>
    <property type="evidence" value="ECO:0007669"/>
    <property type="project" value="TreeGrafter"/>
</dbReference>
<dbReference type="CDD" id="cd10283">
    <property type="entry name" value="MnuA_DNase1-like"/>
    <property type="match status" value="1"/>
</dbReference>
<organism evidence="3 4">
    <name type="scientific">Rotaria magnacalcarata</name>
    <dbReference type="NCBI Taxonomy" id="392030"/>
    <lineage>
        <taxon>Eukaryota</taxon>
        <taxon>Metazoa</taxon>
        <taxon>Spiralia</taxon>
        <taxon>Gnathifera</taxon>
        <taxon>Rotifera</taxon>
        <taxon>Eurotatoria</taxon>
        <taxon>Bdelloidea</taxon>
        <taxon>Philodinida</taxon>
        <taxon>Philodinidae</taxon>
        <taxon>Rotaria</taxon>
    </lineage>
</organism>
<feature type="region of interest" description="Disordered" evidence="1">
    <location>
        <begin position="656"/>
        <end position="686"/>
    </location>
</feature>
<feature type="compositionally biased region" description="Polar residues" evidence="1">
    <location>
        <begin position="732"/>
        <end position="747"/>
    </location>
</feature>
<dbReference type="InterPro" id="IPR010994">
    <property type="entry name" value="RuvA_2-like"/>
</dbReference>
<feature type="domain" description="5'-3' DNA helicase ZGRF1-like N-terminal" evidence="2">
    <location>
        <begin position="523"/>
        <end position="594"/>
    </location>
</feature>
<comment type="caution">
    <text evidence="3">The sequence shown here is derived from an EMBL/GenBank/DDBJ whole genome shotgun (WGS) entry which is preliminary data.</text>
</comment>
<sequence>MGGVHSCFPSPIDKIHTLRRRRNLLTKAKHDRTKSNIPTNTNINNNNNNNINNTINLNHASEDELLLLPGINRRIAQNIIQYRQLNHSFKQIDELLFITGITHDLYERIRYDLSIDLSSQNLANNKQELININIATYNQLCTIPDLTPILIKRIIERRERKGPFRFVEDLLKIKDINYIVLASIRSYITVDDRTISIPVSESSILEPSSVNNLYPTLNKNNNNIASDSLSMASLLLETLPPELQTILRSSSQRPVSICNSNQTYFRFASWNLQQLTNDKVQNPGVREVICRIILEHNFSLIGIQEIGNKEALGYITKELNSPTLPLIKDWPHSQNRKWKYVISDVAGRMFQGNEYLGFIYDESIGIELKKASLLPFKNYFTRSPYIVIFRIYDKYEFVFVNLHLKARRFDEIENEKTKDEASSISILAEAMEDTVEQKYKVIFGDFNIAPTTSEFSALVQHNYSYVIKQNTNISLKTPGGSTCVDNIWLSAEANSLITANSGVIRDNLTSMWIPAGWTWGGLVLYTEQKTKKVKIWLDGYLVPRTTLNSARLISAGKHEIDVVFYSSIEDIKPGREFETDRYLISIEENNDDTQSCPRPNFVVNDPTMKNKPKSAAFVPPRLVPKSEPTPPAPMVTLERHSPHQWGYAGMTTAMKRSADDNGADNYSSHLPKISKSSPFIPPTFHKRPMNQFEESQEQLLLPVPSLPTQQQQQPGLLNDELISRLFNNTRSQEIKSSPVKQSPQISWATWDDKKSDDEDSDPTPIYHAENILQPALPTKQPHNWHSLVKSAAQQQSSNNATKTSEAMPKFDFGDSSFDAMFDNLDE</sequence>
<evidence type="ECO:0000313" key="3">
    <source>
        <dbReference type="EMBL" id="CAF2076661.1"/>
    </source>
</evidence>
<dbReference type="InterPro" id="IPR036691">
    <property type="entry name" value="Endo/exonu/phosph_ase_sf"/>
</dbReference>
<dbReference type="Pfam" id="PF10382">
    <property type="entry name" value="ZGRF1-like_N"/>
    <property type="match status" value="1"/>
</dbReference>
<protein>
    <recommendedName>
        <fullName evidence="2">5'-3' DNA helicase ZGRF1-like N-terminal domain-containing protein</fullName>
    </recommendedName>
</protein>
<dbReference type="Proteomes" id="UP000663824">
    <property type="component" value="Unassembled WGS sequence"/>
</dbReference>
<feature type="region of interest" description="Disordered" evidence="1">
    <location>
        <begin position="732"/>
        <end position="815"/>
    </location>
</feature>
<evidence type="ECO:0000256" key="1">
    <source>
        <dbReference type="SAM" id="MobiDB-lite"/>
    </source>
</evidence>
<evidence type="ECO:0000259" key="2">
    <source>
        <dbReference type="Pfam" id="PF10382"/>
    </source>
</evidence>
<reference evidence="3" key="1">
    <citation type="submission" date="2021-02" db="EMBL/GenBank/DDBJ databases">
        <authorList>
            <person name="Nowell W R."/>
        </authorList>
    </citation>
    <scope>NUCLEOTIDE SEQUENCE</scope>
</reference>
<dbReference type="SUPFAM" id="SSF56219">
    <property type="entry name" value="DNase I-like"/>
    <property type="match status" value="1"/>
</dbReference>
<dbReference type="InterPro" id="IPR051675">
    <property type="entry name" value="Endo/Exo/Phosphatase_dom_1"/>
</dbReference>
<dbReference type="EMBL" id="CAJNRE010008859">
    <property type="protein sequence ID" value="CAF2076661.1"/>
    <property type="molecule type" value="Genomic_DNA"/>
</dbReference>
<dbReference type="Pfam" id="PF12836">
    <property type="entry name" value="HHH_3"/>
    <property type="match status" value="2"/>
</dbReference>
<feature type="compositionally biased region" description="Polar residues" evidence="1">
    <location>
        <begin position="791"/>
        <end position="804"/>
    </location>
</feature>